<feature type="compositionally biased region" description="Gly residues" evidence="1">
    <location>
        <begin position="1594"/>
        <end position="1609"/>
    </location>
</feature>
<feature type="domain" description="Filamentous haemagglutinin FhaB/tRNA nuclease CdiA-like TPS" evidence="3">
    <location>
        <begin position="69"/>
        <end position="189"/>
    </location>
</feature>
<evidence type="ECO:0000313" key="5">
    <source>
        <dbReference type="Proteomes" id="UP000257067"/>
    </source>
</evidence>
<dbReference type="InterPro" id="IPR008638">
    <property type="entry name" value="FhaB/CdiA-like_TPS"/>
</dbReference>
<dbReference type="Gene3D" id="2.160.20.10">
    <property type="entry name" value="Single-stranded right-handed beta-helix, Pectin lyase-like"/>
    <property type="match status" value="1"/>
</dbReference>
<accession>A0A3D8IYR4</accession>
<reference evidence="4 5" key="1">
    <citation type="submission" date="2018-04" db="EMBL/GenBank/DDBJ databases">
        <title>Novel Campyloabacter and Helicobacter Species and Strains.</title>
        <authorList>
            <person name="Mannion A.J."/>
            <person name="Shen Z."/>
            <person name="Fox J.G."/>
        </authorList>
    </citation>
    <scope>NUCLEOTIDE SEQUENCE [LARGE SCALE GENOMIC DNA]</scope>
    <source>
        <strain evidence="4 5">ATCC 700242</strain>
    </source>
</reference>
<feature type="compositionally biased region" description="Polar residues" evidence="1">
    <location>
        <begin position="1806"/>
        <end position="1821"/>
    </location>
</feature>
<dbReference type="RefSeq" id="WP_115585112.1">
    <property type="nucleotide sequence ID" value="NZ_NXLU01000002.1"/>
</dbReference>
<keyword evidence="2" id="KW-0732">Signal</keyword>
<dbReference type="InterPro" id="IPR012334">
    <property type="entry name" value="Pectin_lyas_fold"/>
</dbReference>
<organism evidence="4 5">
    <name type="scientific">Helicobacter cholecystus</name>
    <dbReference type="NCBI Taxonomy" id="45498"/>
    <lineage>
        <taxon>Bacteria</taxon>
        <taxon>Pseudomonadati</taxon>
        <taxon>Campylobacterota</taxon>
        <taxon>Epsilonproteobacteria</taxon>
        <taxon>Campylobacterales</taxon>
        <taxon>Helicobacteraceae</taxon>
        <taxon>Helicobacter</taxon>
    </lineage>
</organism>
<gene>
    <name evidence="4" type="ORF">CQA62_03395</name>
</gene>
<dbReference type="EMBL" id="NXLU01000002">
    <property type="protein sequence ID" value="RDU69701.1"/>
    <property type="molecule type" value="Genomic_DNA"/>
</dbReference>
<keyword evidence="5" id="KW-1185">Reference proteome</keyword>
<feature type="region of interest" description="Disordered" evidence="1">
    <location>
        <begin position="1789"/>
        <end position="1821"/>
    </location>
</feature>
<evidence type="ECO:0000256" key="1">
    <source>
        <dbReference type="SAM" id="MobiDB-lite"/>
    </source>
</evidence>
<protein>
    <recommendedName>
        <fullName evidence="3">Filamentous haemagglutinin FhaB/tRNA nuclease CdiA-like TPS domain-containing protein</fullName>
    </recommendedName>
</protein>
<feature type="region of interest" description="Disordered" evidence="1">
    <location>
        <begin position="1590"/>
        <end position="1609"/>
    </location>
</feature>
<dbReference type="NCBIfam" id="TIGR01901">
    <property type="entry name" value="adhes_NPXG"/>
    <property type="match status" value="1"/>
</dbReference>
<dbReference type="InterPro" id="IPR025157">
    <property type="entry name" value="Hemagglutinin_rpt"/>
</dbReference>
<feature type="non-terminal residue" evidence="4">
    <location>
        <position position="1994"/>
    </location>
</feature>
<evidence type="ECO:0000313" key="4">
    <source>
        <dbReference type="EMBL" id="RDU69701.1"/>
    </source>
</evidence>
<feature type="compositionally biased region" description="Low complexity" evidence="1">
    <location>
        <begin position="1794"/>
        <end position="1805"/>
    </location>
</feature>
<evidence type="ECO:0000259" key="3">
    <source>
        <dbReference type="SMART" id="SM00912"/>
    </source>
</evidence>
<name>A0A3D8IYR4_9HELI</name>
<dbReference type="SMART" id="SM00912">
    <property type="entry name" value="Haemagg_act"/>
    <property type="match status" value="1"/>
</dbReference>
<dbReference type="SUPFAM" id="SSF51126">
    <property type="entry name" value="Pectin lyase-like"/>
    <property type="match status" value="1"/>
</dbReference>
<feature type="chain" id="PRO_5017764899" description="Filamentous haemagglutinin FhaB/tRNA nuclease CdiA-like TPS domain-containing protein" evidence="2">
    <location>
        <begin position="28"/>
        <end position="1994"/>
    </location>
</feature>
<evidence type="ECO:0000256" key="2">
    <source>
        <dbReference type="SAM" id="SignalP"/>
    </source>
</evidence>
<feature type="signal peptide" evidence="2">
    <location>
        <begin position="1"/>
        <end position="27"/>
    </location>
</feature>
<dbReference type="InterPro" id="IPR011050">
    <property type="entry name" value="Pectin_lyase_fold/virulence"/>
</dbReference>
<dbReference type="Pfam" id="PF13332">
    <property type="entry name" value="Fil_haemagg_2"/>
    <property type="match status" value="3"/>
</dbReference>
<dbReference type="Pfam" id="PF05860">
    <property type="entry name" value="TPS"/>
    <property type="match status" value="1"/>
</dbReference>
<sequence length="1994" mass="215813">MKKLSFLLQCCLSSLLSLSLIFLPLCANSVSSLNSPISNHPLPLNNSTPSSPPIIIDPSSLNTSLDISANGVDILNIASPDSKGISNNLFLEFNVKENGLIFNNSTLALTPSLLGEMITANPNLINPASFILNQVTSTSASTLLGFMEIAGSSASLLIANPNGITCQGCGFINANDITLSTALPQIMDNGHIELNIQKGIININSLNALGSASLSLLAKSLSFNAELYANTLRAILGSNMITLDQKGSLLLWQPIQREDHSTSLALDVGYLGRVYASSIFMVASDEGVEAKIKGVMATYPTQREGDGGFYIDINGDLKISKREGENWAEENNSFSQENFSSNSLPNKQDNTHKVIQESLNINQGRFKENKGLDGKERLAHKEQGGENFPSLFSSSTMHIHSKTLNNEGYILSLEDASIQAQSLHNISILSSNQTLNLRAKEIGNTHGLIKGNNLVVQSEKIINSEGFILAKENAFIQANEILNRAKIKLAEQKVSQEHITIGRWKDYDYYKGPSFISSSQYLNEGDKDYIQTIYEDKIQSYSPAMFYAGNTLVIQAQNLENFDGQIGGEKESNLDVLVLNNHATQALRKVIKSGREAKHYTKRVKCGFFDFFTCGHKNVTAFGVFAYNPAAQITQINLSLPLFADSLSLSPNTQDIVVFNSYNPQNIKAKEVTEENLKDFILSDYFKQRLLSLSFETQKEFLTSLSPQERYAFISSLSKNDQNYLLKNFNNIHLDSFSSTLSLQNLPILLALNQRLNQELQNKYTIQNQQNKNFLLSLPSILNMASTSLSGNIAGESIYIQAKVLNNEGSIIASGGVFAQTKEKILNSGGIEAENITLNSKGEISNLGGRIKAEENLALNADSMKMSSSIYTQESYKEYAFSKISLLGGDETPTSSLPLSKSAKHLKVLSTQSQTLLSESFLSGKNITLGAKDTLSLSATKLNATNNLILNAKDITLSTQTLEQKDFRDEAALSSSNTLLTNSLNAKNIILNASNSLTSSSSSLQATSLLALDAKNISLLADKQENYSHSNRSDGRRKSSTTTSNSLSIINTLVGENILINASESVFSVGSSLRAKENLLLNAKDFTSLSALSSHSTSSSSSHKELFSSKGSSSSLAQESNTLAEFEAKNISLSTSEDMLLLGATLKAQEGVNITAGSFTLSSVNDQSTTSSSSSKDILWGAIKKEKGEKVSKESALSSSITASNLSIQTNNEDLNLIGSDLNISDSASSLNILNAFNTTTTSSSSYSRTLSGGFVDLKRKLRAGLKFKEKENSTQISQREVVASHFNVGSISLSAKDALNIKAANIQAEGEIQALASSITISSEQEVREGRERDREGELKVGVEIGNAYVDAYYAGKDFYQAQKRLYKAIQALKKAKQDYKEGKISKEALEDYKTNLALLSSSLLTNTTNLTSSFSSIASSLTSSYGSGFYAGGFTEYEGNISNSTFKDITQVSSSLSASSISFTSTSSYTLLSSSLLAQDIEINSGGEVKIEALANERTSNFQSTEYGVSLSFGTAGVNGSNMMGGERRERAKSVSYVASSLSASSLSINSGEKLTLSSSSAIARDMSIQAKELEVVSKSDTDLRVSKSFNGNGGVNGDSGSIGGGFGRGREEVSWLNTPSSLLASSSLSITLEDTLTLKGGVIGLGEEEESNQRKTERQGTQEIKQIQEIENKKSPTLFISAKSIKATHIKNTSKQESNGLNLSTSIGRSSNSLGIALSGNTELSLLEERKGREGVSYASIGSLNPKAEIHISLSDQSSLKDPSPTLTQFSTLKSLEDKENVYNFLPPSPNSSLTSSPQSNQGIESLQDQPSFSKDTILPNAQSKKDLQTQTSLQTLKNLGVNSNLEKSEYTEEERVERALNASLSMDNDLLSSIGRERIRDNFVNLGRNLAQIGRGLTNNILTQSVVNTLRDKQSNLIKEMYRYALIDEALSTLFAQEELINSLNGLTNLTSEQVQEVLNEVAQSASGEDGLNAPLRLYNNEEYTKGYAY</sequence>
<proteinExistence type="predicted"/>
<dbReference type="GO" id="GO:0003824">
    <property type="term" value="F:catalytic activity"/>
    <property type="evidence" value="ECO:0007669"/>
    <property type="project" value="UniProtKB-ARBA"/>
</dbReference>
<dbReference type="Proteomes" id="UP000257067">
    <property type="component" value="Unassembled WGS sequence"/>
</dbReference>
<comment type="caution">
    <text evidence="4">The sequence shown here is derived from an EMBL/GenBank/DDBJ whole genome shotgun (WGS) entry which is preliminary data.</text>
</comment>